<dbReference type="PANTHER" id="PTHR11195">
    <property type="entry name" value="DESTABILASE-RELATED"/>
    <property type="match status" value="1"/>
</dbReference>
<sequence>MGDKTSQLKDPIIQYVKNEVEGRSFRQLPLETLSKMDEKLTHALQWNVTSLRGDVAQLPDKENSLHLSSVPRDSIGSRGNSTSSPYNVDREEVSPGTIARRGRGIKFREEEVTFLEDWYELVERARPDDCVLQVIADACNSISSRSEPNIIADETKKYNQSMYFRLIIFTILISINDAKDCLRCICEIESGCKPIGCRTSFASLRCGYYQINLTYYIDCGMPGKKLSDNAERAWKKCSQNYSCATKCVENYVGKFSRSCEEIDSCECTARIHKRGASAIWQSYTVGYWNRVC</sequence>
<name>A0A0N5BGW8_STREA</name>
<dbReference type="InterPro" id="IPR023346">
    <property type="entry name" value="Lysozyme-like_dom_sf"/>
</dbReference>
<dbReference type="PANTHER" id="PTHR11195:SF13">
    <property type="entry name" value="INVERTEBRATE-TYPE LYSOZYME 2-RELATED"/>
    <property type="match status" value="1"/>
</dbReference>
<evidence type="ECO:0000256" key="4">
    <source>
        <dbReference type="ARBA" id="ARBA00022638"/>
    </source>
</evidence>
<keyword evidence="5" id="KW-0378">Hydrolase</keyword>
<accession>A0A0N5BGW8</accession>
<keyword evidence="7 9" id="KW-1015">Disulfide bond</keyword>
<evidence type="ECO:0000256" key="8">
    <source>
        <dbReference type="ARBA" id="ARBA00023295"/>
    </source>
</evidence>
<dbReference type="AlphaFoldDB" id="A0A0N5BGW8"/>
<dbReference type="EC" id="3.2.1.17" evidence="2"/>
<dbReference type="GO" id="GO:0003796">
    <property type="term" value="F:lysozyme activity"/>
    <property type="evidence" value="ECO:0007669"/>
    <property type="project" value="UniProtKB-EC"/>
</dbReference>
<keyword evidence="4" id="KW-0081">Bacteriolytic enzyme</keyword>
<feature type="disulfide bond" evidence="9">
    <location>
        <begin position="219"/>
        <end position="247"/>
    </location>
</feature>
<protein>
    <recommendedName>
        <fullName evidence="2">lysozyme</fullName>
        <ecNumber evidence="2">3.2.1.17</ecNumber>
    </recommendedName>
</protein>
<evidence type="ECO:0000256" key="6">
    <source>
        <dbReference type="ARBA" id="ARBA00023022"/>
    </source>
</evidence>
<keyword evidence="11" id="KW-1185">Reference proteome</keyword>
<evidence type="ECO:0000256" key="2">
    <source>
        <dbReference type="ARBA" id="ARBA00012732"/>
    </source>
</evidence>
<evidence type="ECO:0000313" key="11">
    <source>
        <dbReference type="Proteomes" id="UP000046392"/>
    </source>
</evidence>
<feature type="disulfide bond" evidence="9">
    <location>
        <begin position="197"/>
        <end position="206"/>
    </location>
</feature>
<dbReference type="CDD" id="cd16890">
    <property type="entry name" value="lyz_i"/>
    <property type="match status" value="1"/>
</dbReference>
<proteinExistence type="predicted"/>
<evidence type="ECO:0000256" key="9">
    <source>
        <dbReference type="PIRSR" id="PIRSR608597-3"/>
    </source>
</evidence>
<dbReference type="SUPFAM" id="SSF53955">
    <property type="entry name" value="Lysozyme-like"/>
    <property type="match status" value="1"/>
</dbReference>
<dbReference type="Proteomes" id="UP000046392">
    <property type="component" value="Unplaced"/>
</dbReference>
<feature type="disulfide bond" evidence="9">
    <location>
        <begin position="181"/>
        <end position="265"/>
    </location>
</feature>
<organism evidence="11 12">
    <name type="scientific">Strongyloides papillosus</name>
    <name type="common">Intestinal threadworm</name>
    <dbReference type="NCBI Taxonomy" id="174720"/>
    <lineage>
        <taxon>Eukaryota</taxon>
        <taxon>Metazoa</taxon>
        <taxon>Ecdysozoa</taxon>
        <taxon>Nematoda</taxon>
        <taxon>Chromadorea</taxon>
        <taxon>Rhabditida</taxon>
        <taxon>Tylenchina</taxon>
        <taxon>Panagrolaimomorpha</taxon>
        <taxon>Strongyloidoidea</taxon>
        <taxon>Strongyloididae</taxon>
        <taxon>Strongyloides</taxon>
    </lineage>
</organism>
<dbReference type="WBParaSite" id="SPAL_0000521800.1">
    <property type="protein sequence ID" value="SPAL_0000521800.1"/>
    <property type="gene ID" value="SPAL_0000521800"/>
</dbReference>
<dbReference type="PROSITE" id="PS51909">
    <property type="entry name" value="LYSOZYME_I"/>
    <property type="match status" value="1"/>
</dbReference>
<keyword evidence="6" id="KW-0044">Antibiotic</keyword>
<dbReference type="Gene3D" id="1.10.530.10">
    <property type="match status" value="1"/>
</dbReference>
<evidence type="ECO:0000256" key="1">
    <source>
        <dbReference type="ARBA" id="ARBA00000632"/>
    </source>
</evidence>
<feature type="compositionally biased region" description="Polar residues" evidence="10">
    <location>
        <begin position="77"/>
        <end position="86"/>
    </location>
</feature>
<evidence type="ECO:0000256" key="10">
    <source>
        <dbReference type="SAM" id="MobiDB-lite"/>
    </source>
</evidence>
<evidence type="ECO:0000313" key="12">
    <source>
        <dbReference type="WBParaSite" id="SPAL_0000521800.1"/>
    </source>
</evidence>
<feature type="disulfide bond" evidence="9">
    <location>
        <begin position="186"/>
        <end position="192"/>
    </location>
</feature>
<evidence type="ECO:0000256" key="3">
    <source>
        <dbReference type="ARBA" id="ARBA00022529"/>
    </source>
</evidence>
<dbReference type="InterPro" id="IPR008597">
    <property type="entry name" value="Invert_lysozyme"/>
</dbReference>
<keyword evidence="3" id="KW-0929">Antimicrobial</keyword>
<comment type="catalytic activity">
    <reaction evidence="1">
        <text>Hydrolysis of (1-&gt;4)-beta-linkages between N-acetylmuramic acid and N-acetyl-D-glucosamine residues in a peptidoglycan and between N-acetyl-D-glucosamine residues in chitodextrins.</text>
        <dbReference type="EC" id="3.2.1.17"/>
    </reaction>
</comment>
<feature type="region of interest" description="Disordered" evidence="10">
    <location>
        <begin position="66"/>
        <end position="93"/>
    </location>
</feature>
<dbReference type="GO" id="GO:0031640">
    <property type="term" value="P:killing of cells of another organism"/>
    <property type="evidence" value="ECO:0007669"/>
    <property type="project" value="UniProtKB-KW"/>
</dbReference>
<feature type="disulfide bond" evidence="9">
    <location>
        <begin position="237"/>
        <end position="243"/>
    </location>
</feature>
<evidence type="ECO:0000256" key="7">
    <source>
        <dbReference type="ARBA" id="ARBA00023157"/>
    </source>
</evidence>
<keyword evidence="8" id="KW-0326">Glycosidase</keyword>
<dbReference type="GO" id="GO:0042742">
    <property type="term" value="P:defense response to bacterium"/>
    <property type="evidence" value="ECO:0007669"/>
    <property type="project" value="UniProtKB-KW"/>
</dbReference>
<dbReference type="Pfam" id="PF05497">
    <property type="entry name" value="Destabilase"/>
    <property type="match status" value="1"/>
</dbReference>
<dbReference type="STRING" id="174720.A0A0N5BGW8"/>
<evidence type="ECO:0000256" key="5">
    <source>
        <dbReference type="ARBA" id="ARBA00022801"/>
    </source>
</evidence>
<reference evidence="12" key="1">
    <citation type="submission" date="2017-02" db="UniProtKB">
        <authorList>
            <consortium name="WormBaseParasite"/>
        </authorList>
    </citation>
    <scope>IDENTIFICATION</scope>
</reference>